<feature type="signal peptide" evidence="1">
    <location>
        <begin position="1"/>
        <end position="20"/>
    </location>
</feature>
<reference evidence="3" key="1">
    <citation type="journal article" date="2020" name="bioRxiv">
        <title>Comparative genomics of Chlamydomonas.</title>
        <authorList>
            <person name="Craig R.J."/>
            <person name="Hasan A.R."/>
            <person name="Ness R.W."/>
            <person name="Keightley P.D."/>
        </authorList>
    </citation>
    <scope>NUCLEOTIDE SEQUENCE</scope>
    <source>
        <strain evidence="3">CCAP 11/70</strain>
    </source>
</reference>
<dbReference type="Pfam" id="PF03407">
    <property type="entry name" value="Nucleotid_trans"/>
    <property type="match status" value="1"/>
</dbReference>
<dbReference type="EMBL" id="JAEHOE010000124">
    <property type="protein sequence ID" value="KAG2485708.1"/>
    <property type="molecule type" value="Genomic_DNA"/>
</dbReference>
<evidence type="ECO:0000259" key="2">
    <source>
        <dbReference type="Pfam" id="PF03407"/>
    </source>
</evidence>
<proteinExistence type="predicted"/>
<keyword evidence="4" id="KW-1185">Reference proteome</keyword>
<dbReference type="InterPro" id="IPR005069">
    <property type="entry name" value="Nucl-diP-sugar_transferase"/>
</dbReference>
<keyword evidence="1" id="KW-0732">Signal</keyword>
<accession>A0A835XMW7</accession>
<dbReference type="GO" id="GO:0052325">
    <property type="term" value="P:cell wall pectin biosynthetic process"/>
    <property type="evidence" value="ECO:0007669"/>
    <property type="project" value="TreeGrafter"/>
</dbReference>
<feature type="chain" id="PRO_5032983108" description="Nucleotide-diphospho-sugar transferase domain-containing protein" evidence="1">
    <location>
        <begin position="21"/>
        <end position="636"/>
    </location>
</feature>
<evidence type="ECO:0000313" key="3">
    <source>
        <dbReference type="EMBL" id="KAG2485708.1"/>
    </source>
</evidence>
<dbReference type="GO" id="GO:0005794">
    <property type="term" value="C:Golgi apparatus"/>
    <property type="evidence" value="ECO:0007669"/>
    <property type="project" value="TreeGrafter"/>
</dbReference>
<dbReference type="Proteomes" id="UP000612055">
    <property type="component" value="Unassembled WGS sequence"/>
</dbReference>
<evidence type="ECO:0000256" key="1">
    <source>
        <dbReference type="SAM" id="SignalP"/>
    </source>
</evidence>
<organism evidence="3 4">
    <name type="scientific">Edaphochlamys debaryana</name>
    <dbReference type="NCBI Taxonomy" id="47281"/>
    <lineage>
        <taxon>Eukaryota</taxon>
        <taxon>Viridiplantae</taxon>
        <taxon>Chlorophyta</taxon>
        <taxon>core chlorophytes</taxon>
        <taxon>Chlorophyceae</taxon>
        <taxon>CS clade</taxon>
        <taxon>Chlamydomonadales</taxon>
        <taxon>Chlamydomonadales incertae sedis</taxon>
        <taxon>Edaphochlamys</taxon>
    </lineage>
</organism>
<dbReference type="PANTHER" id="PTHR46936">
    <property type="entry name" value="ARABINOSYLTRANSFERASE XEG113"/>
    <property type="match status" value="1"/>
</dbReference>
<evidence type="ECO:0000313" key="4">
    <source>
        <dbReference type="Proteomes" id="UP000612055"/>
    </source>
</evidence>
<feature type="domain" description="Nucleotide-diphospho-sugar transferase" evidence="2">
    <location>
        <begin position="87"/>
        <end position="331"/>
    </location>
</feature>
<name>A0A835XMW7_9CHLO</name>
<dbReference type="AlphaFoldDB" id="A0A835XMW7"/>
<dbReference type="InterPro" id="IPR053250">
    <property type="entry name" value="Glycosyltransferase_77"/>
</dbReference>
<dbReference type="OrthoDB" id="540503at2759"/>
<protein>
    <recommendedName>
        <fullName evidence="2">Nucleotide-diphospho-sugar transferase domain-containing protein</fullName>
    </recommendedName>
</protein>
<comment type="caution">
    <text evidence="3">The sequence shown here is derived from an EMBL/GenBank/DDBJ whole genome shotgun (WGS) entry which is preliminary data.</text>
</comment>
<dbReference type="PANTHER" id="PTHR46936:SF1">
    <property type="entry name" value="ARABINOSYLTRANSFERASE XEG113"/>
    <property type="match status" value="1"/>
</dbReference>
<gene>
    <name evidence="3" type="ORF">HYH03_015592</name>
</gene>
<sequence>MLQLRHVALGLVLLLAGVGADGLAPAWFTAADVSPARKLAGGHCGPMSRELLQTVAKDNTVLITAVDQLVWKSFGPSFVENIQAANISYWLIAALDPHVSLAMGALGLAGHCFNAPQERLAYKGQSDNYQWGSDHWHRTTWNKVHIMRAVYELGFHIIQSDTDVTWFNDPLPYFMARMKDSRANILVCTDSVSSENPASDGGLEVAPHPYTNVNTGVYFMPQWPGGMSFFDEWLSWQPKNVGHDQDGFNYMTRGSYASHDEKMAKPIFFGPGAREFAAAYHNTTKIGFLPASSFGNTYTYVNAQLHKLLNHTLYEVHWVWGGNTLESKRQCMRDAVKFHDEDPYYTSPGLQLMTFDLDFLPMPEDYNRWRMTEKMIRFHVEAANHQLRQAYWAFAAALIANRTLVMPRFRCYCSKNWYQTQQCRINYEQATQFPFTCSLSQLLRTKRLEQQGFWLPGNNEYNGHKVFIREYSFLENAKVPDEIKRGVVELVPSSNPRLPGLKPEQLLLTTEPSPRGYGQRVTVAAPMSDWELRALLAMPVLASARVLHLPAPYQILSGFSKFDTHHQYDVEIQKRVTYWCCRSPPDMRALNMTDRVQLVALPPDRLHNLPPLAPAFHAQYLHQLGPIPVHPDGGVS</sequence>
<dbReference type="GO" id="GO:0052636">
    <property type="term" value="F:arabinosyltransferase activity"/>
    <property type="evidence" value="ECO:0007669"/>
    <property type="project" value="TreeGrafter"/>
</dbReference>